<dbReference type="Pfam" id="PF02554">
    <property type="entry name" value="CstA"/>
    <property type="match status" value="2"/>
</dbReference>
<feature type="transmembrane region" description="Helical" evidence="7">
    <location>
        <begin position="129"/>
        <end position="147"/>
    </location>
</feature>
<dbReference type="RefSeq" id="WP_012544560.1">
    <property type="nucleotide sequence ID" value="NC_011295.1"/>
</dbReference>
<dbReference type="InterPro" id="IPR003706">
    <property type="entry name" value="CstA_N"/>
</dbReference>
<dbReference type="eggNOG" id="COG1966">
    <property type="taxonomic scope" value="Bacteria"/>
</dbReference>
<evidence type="ECO:0000313" key="9">
    <source>
        <dbReference type="EMBL" id="ACI17909.1"/>
    </source>
</evidence>
<accession>B5Y996</accession>
<reference evidence="10" key="1">
    <citation type="submission" date="2008-08" db="EMBL/GenBank/DDBJ databases">
        <title>The complete genome sequence of Coprothermobacter proteolyticus strain ATCC 5245 / DSM 5265 / BT.</title>
        <authorList>
            <person name="Dodson R.J."/>
            <person name="Durkin A.S."/>
            <person name="Wu M."/>
            <person name="Eisen J."/>
            <person name="Sutton G."/>
        </authorList>
    </citation>
    <scope>NUCLEOTIDE SEQUENCE [LARGE SCALE GENOMIC DNA]</scope>
    <source>
        <strain evidence="10">ATCC 35245 / DSM 5265 / OCM 4 / BT</strain>
    </source>
</reference>
<dbReference type="PANTHER" id="PTHR30252">
    <property type="entry name" value="INNER MEMBRANE PEPTIDE TRANSPORTER"/>
    <property type="match status" value="1"/>
</dbReference>
<feature type="transmembrane region" description="Helical" evidence="7">
    <location>
        <begin position="159"/>
        <end position="178"/>
    </location>
</feature>
<evidence type="ECO:0000313" key="10">
    <source>
        <dbReference type="Proteomes" id="UP000001732"/>
    </source>
</evidence>
<feature type="transmembrane region" description="Helical" evidence="7">
    <location>
        <begin position="286"/>
        <end position="307"/>
    </location>
</feature>
<feature type="transmembrane region" description="Helical" evidence="7">
    <location>
        <begin position="222"/>
        <end position="240"/>
    </location>
</feature>
<name>B5Y996_COPPD</name>
<feature type="transmembrane region" description="Helical" evidence="7">
    <location>
        <begin position="84"/>
        <end position="108"/>
    </location>
</feature>
<feature type="domain" description="CstA N-terminal" evidence="8">
    <location>
        <begin position="359"/>
        <end position="496"/>
    </location>
</feature>
<dbReference type="InterPro" id="IPR051605">
    <property type="entry name" value="CstA"/>
</dbReference>
<evidence type="ECO:0000256" key="4">
    <source>
        <dbReference type="ARBA" id="ARBA00022692"/>
    </source>
</evidence>
<feature type="transmembrane region" description="Helical" evidence="7">
    <location>
        <begin position="479"/>
        <end position="501"/>
    </location>
</feature>
<evidence type="ECO:0000256" key="2">
    <source>
        <dbReference type="ARBA" id="ARBA00007755"/>
    </source>
</evidence>
<feature type="transmembrane region" description="Helical" evidence="7">
    <location>
        <begin position="328"/>
        <end position="352"/>
    </location>
</feature>
<dbReference type="AlphaFoldDB" id="B5Y996"/>
<dbReference type="GO" id="GO:0009267">
    <property type="term" value="P:cellular response to starvation"/>
    <property type="evidence" value="ECO:0007669"/>
    <property type="project" value="InterPro"/>
</dbReference>
<dbReference type="EMBL" id="CP001145">
    <property type="protein sequence ID" value="ACI17909.1"/>
    <property type="molecule type" value="Genomic_DNA"/>
</dbReference>
<protein>
    <submittedName>
        <fullName evidence="9">Carbon starvation-induced protein</fullName>
    </submittedName>
</protein>
<comment type="subcellular location">
    <subcellularLocation>
        <location evidence="1">Cell membrane</location>
        <topology evidence="1">Multi-pass membrane protein</topology>
    </subcellularLocation>
</comment>
<comment type="similarity">
    <text evidence="2">Belongs to the peptide transporter carbon starvation (CstA) (TC 2.A.114) family.</text>
</comment>
<keyword evidence="10" id="KW-1185">Reference proteome</keyword>
<dbReference type="STRING" id="309798.COPRO5265_1025"/>
<feature type="transmembrane region" description="Helical" evidence="7">
    <location>
        <begin position="443"/>
        <end position="467"/>
    </location>
</feature>
<evidence type="ECO:0000256" key="1">
    <source>
        <dbReference type="ARBA" id="ARBA00004651"/>
    </source>
</evidence>
<evidence type="ECO:0000256" key="3">
    <source>
        <dbReference type="ARBA" id="ARBA00022475"/>
    </source>
</evidence>
<keyword evidence="5 7" id="KW-1133">Transmembrane helix</keyword>
<dbReference type="GO" id="GO:0005886">
    <property type="term" value="C:plasma membrane"/>
    <property type="evidence" value="ECO:0007669"/>
    <property type="project" value="UniProtKB-SubCell"/>
</dbReference>
<dbReference type="KEGG" id="cpo:COPRO5265_1025"/>
<gene>
    <name evidence="9" type="primary">cstA</name>
    <name evidence="9" type="ordered locus">COPRO5265_1025</name>
</gene>
<keyword evidence="3" id="KW-1003">Cell membrane</keyword>
<feature type="transmembrane region" description="Helical" evidence="7">
    <location>
        <begin position="372"/>
        <end position="397"/>
    </location>
</feature>
<feature type="transmembrane region" description="Helical" evidence="7">
    <location>
        <begin position="513"/>
        <end position="535"/>
    </location>
</feature>
<proteinExistence type="inferred from homology"/>
<dbReference type="HOGENOM" id="CLU_010531_4_1_9"/>
<evidence type="ECO:0000256" key="7">
    <source>
        <dbReference type="SAM" id="Phobius"/>
    </source>
</evidence>
<sequence>MALTLFLVAAVLFIVAYIVYGGYQERVYELDSSRKTPAEELYDGIDYVPTHPMILLGHHFSSIAGAGPIVGPITAANLFGWLPAYLWIVIGSIFFGAVHDFGAIVGSIRHKALSIGELVNEYVGHRGKILFNLFAWLTLVLVVANFLELAAGSFAGDPAVAFSAVVYIVLAVIFGLLVYRYHLSILWATIICLPFVIGALFFGNSSAWVQSTFVMSASTWRWILIFYIFLASVLPVWILLQPRDYLSSWFLYFAIIIATIGILFGGHVLDVNLPVYKGWYAGGNNYLWPMLFITIACGAISGFHSLVGSGTTAKQLRNEKDSKLIGYGGMLLEGLVAVIALITVMNAGKILAPVEGAAPNPQYTFGVGFSKFWSIFGLPANVGISFGMFTINTFILTTLDTATRLGRFQLQELTGNRLDRYTATIVTLIAMALLVFMKTGDQPVWAVIWPVFGSANQLLAGLALLAVTAWIMKGLHKSAWFTAVPMVFMIITTIAALFLLVRSNITKTATLPLAIVAIVLIILAVWLVVEAYNALVKKNA</sequence>
<feature type="domain" description="CstA N-terminal" evidence="8">
    <location>
        <begin position="2"/>
        <end position="345"/>
    </location>
</feature>
<evidence type="ECO:0000256" key="6">
    <source>
        <dbReference type="ARBA" id="ARBA00023136"/>
    </source>
</evidence>
<dbReference type="OrthoDB" id="9761224at2"/>
<feature type="transmembrane region" description="Helical" evidence="7">
    <location>
        <begin position="249"/>
        <end position="266"/>
    </location>
</feature>
<reference evidence="9 10" key="2">
    <citation type="journal article" date="2014" name="Genome Announc.">
        <title>Complete Genome Sequence of Coprothermobacter proteolyticus DSM 5265.</title>
        <authorList>
            <person name="Alexiev A."/>
            <person name="Coil D.A."/>
            <person name="Badger J.H."/>
            <person name="Enticknap J."/>
            <person name="Ward N."/>
            <person name="Robb F.T."/>
            <person name="Eisen J.A."/>
        </authorList>
    </citation>
    <scope>NUCLEOTIDE SEQUENCE [LARGE SCALE GENOMIC DNA]</scope>
    <source>
        <strain evidence="10">ATCC 35245 / DSM 5265 / OCM 4 / BT</strain>
    </source>
</reference>
<keyword evidence="4 7" id="KW-0812">Transmembrane</keyword>
<keyword evidence="6 7" id="KW-0472">Membrane</keyword>
<evidence type="ECO:0000256" key="5">
    <source>
        <dbReference type="ARBA" id="ARBA00022989"/>
    </source>
</evidence>
<dbReference type="Proteomes" id="UP000001732">
    <property type="component" value="Chromosome"/>
</dbReference>
<organism evidence="9 10">
    <name type="scientific">Coprothermobacter proteolyticus (strain ATCC 35245 / DSM 5265 / OCM 4 / BT)</name>
    <dbReference type="NCBI Taxonomy" id="309798"/>
    <lineage>
        <taxon>Bacteria</taxon>
        <taxon>Pseudomonadati</taxon>
        <taxon>Coprothermobacterota</taxon>
        <taxon>Coprothermobacteria</taxon>
        <taxon>Coprothermobacterales</taxon>
        <taxon>Coprothermobacteraceae</taxon>
        <taxon>Coprothermobacter</taxon>
    </lineage>
</organism>
<feature type="transmembrane region" description="Helical" evidence="7">
    <location>
        <begin position="185"/>
        <end position="202"/>
    </location>
</feature>
<evidence type="ECO:0000259" key="8">
    <source>
        <dbReference type="Pfam" id="PF02554"/>
    </source>
</evidence>
<dbReference type="PANTHER" id="PTHR30252:SF0">
    <property type="entry name" value="PEPTIDE TRANSPORTER CSTA"/>
    <property type="match status" value="1"/>
</dbReference>
<feature type="transmembrane region" description="Helical" evidence="7">
    <location>
        <begin position="418"/>
        <end position="437"/>
    </location>
</feature>